<dbReference type="Pfam" id="PF00483">
    <property type="entry name" value="NTP_transferase"/>
    <property type="match status" value="1"/>
</dbReference>
<dbReference type="RefSeq" id="WP_121908392.1">
    <property type="nucleotide sequence ID" value="NZ_REFC01000014.1"/>
</dbReference>
<organism evidence="4 5">
    <name type="scientific">Ulvibacter antarcticus</name>
    <dbReference type="NCBI Taxonomy" id="442714"/>
    <lineage>
        <taxon>Bacteria</taxon>
        <taxon>Pseudomonadati</taxon>
        <taxon>Bacteroidota</taxon>
        <taxon>Flavobacteriia</taxon>
        <taxon>Flavobacteriales</taxon>
        <taxon>Flavobacteriaceae</taxon>
        <taxon>Ulvibacter</taxon>
    </lineage>
</organism>
<dbReference type="GO" id="GO:0016779">
    <property type="term" value="F:nucleotidyltransferase activity"/>
    <property type="evidence" value="ECO:0007669"/>
    <property type="project" value="UniProtKB-KW"/>
</dbReference>
<proteinExistence type="predicted"/>
<evidence type="ECO:0000256" key="1">
    <source>
        <dbReference type="ARBA" id="ARBA00022679"/>
    </source>
</evidence>
<reference evidence="4 5" key="1">
    <citation type="submission" date="2018-10" db="EMBL/GenBank/DDBJ databases">
        <title>Genomic Encyclopedia of Archaeal and Bacterial Type Strains, Phase II (KMG-II): from individual species to whole genera.</title>
        <authorList>
            <person name="Goeker M."/>
        </authorList>
    </citation>
    <scope>NUCLEOTIDE SEQUENCE [LARGE SCALE GENOMIC DNA]</scope>
    <source>
        <strain evidence="4 5">DSM 23424</strain>
    </source>
</reference>
<protein>
    <submittedName>
        <fullName evidence="4">Glucose-1-phosphate adenylyltransferase</fullName>
    </submittedName>
</protein>
<feature type="domain" description="Nucleotidyl transferase" evidence="3">
    <location>
        <begin position="35"/>
        <end position="198"/>
    </location>
</feature>
<evidence type="ECO:0000313" key="4">
    <source>
        <dbReference type="EMBL" id="RMA58055.1"/>
    </source>
</evidence>
<evidence type="ECO:0000256" key="2">
    <source>
        <dbReference type="ARBA" id="ARBA00022695"/>
    </source>
</evidence>
<accession>A0A3L9YIS9</accession>
<keyword evidence="1 4" id="KW-0808">Transferase</keyword>
<dbReference type="SUPFAM" id="SSF53448">
    <property type="entry name" value="Nucleotide-diphospho-sugar transferases"/>
    <property type="match status" value="1"/>
</dbReference>
<dbReference type="Gene3D" id="3.90.550.10">
    <property type="entry name" value="Spore Coat Polysaccharide Biosynthesis Protein SpsA, Chain A"/>
    <property type="match status" value="1"/>
</dbReference>
<name>A0A3L9YIS9_9FLAO</name>
<dbReference type="InterPro" id="IPR050065">
    <property type="entry name" value="GlmU-like"/>
</dbReference>
<dbReference type="PANTHER" id="PTHR43584:SF8">
    <property type="entry name" value="N-ACETYLMURAMATE ALPHA-1-PHOSPHATE URIDYLYLTRANSFERASE"/>
    <property type="match status" value="1"/>
</dbReference>
<dbReference type="PANTHER" id="PTHR43584">
    <property type="entry name" value="NUCLEOTIDYL TRANSFERASE"/>
    <property type="match status" value="1"/>
</dbReference>
<comment type="caution">
    <text evidence="4">The sequence shown here is derived from an EMBL/GenBank/DDBJ whole genome shotgun (WGS) entry which is preliminary data.</text>
</comment>
<dbReference type="InterPro" id="IPR005835">
    <property type="entry name" value="NTP_transferase_dom"/>
</dbReference>
<dbReference type="InterPro" id="IPR029044">
    <property type="entry name" value="Nucleotide-diphossugar_trans"/>
</dbReference>
<dbReference type="EMBL" id="REFC01000014">
    <property type="protein sequence ID" value="RMA58055.1"/>
    <property type="molecule type" value="Genomic_DNA"/>
</dbReference>
<dbReference type="OrthoDB" id="9779926at2"/>
<dbReference type="Proteomes" id="UP000271339">
    <property type="component" value="Unassembled WGS sequence"/>
</dbReference>
<gene>
    <name evidence="4" type="ORF">BXY75_2863</name>
</gene>
<dbReference type="AlphaFoldDB" id="A0A3L9YIS9"/>
<sequence>MHKNLIILAAGASSRMKNSVATSSLSEAEKKQANSKSKAMIGIGKDNRPMIDYVLYNAEKAGYRSVYIVIGEDAKEFKEYFETPTPTKNFNKLNIYFATQYIPKDRTKPWGTADAIYQTLNQFPQLHKEKFTVCNGDNLYSIMALKTIRECNHRNALICYDRDGLQFSEDRIAQFALVVTDESNYLKDIIEKPNSNELNAFKDPFGKLRVSMNLFKLDALEIFPYLESCPIHEIRNEKELPTAILSLCKDIPNAVKGIPLSEHVPDLTAKGDILTLNEFLKINFNFKF</sequence>
<evidence type="ECO:0000313" key="5">
    <source>
        <dbReference type="Proteomes" id="UP000271339"/>
    </source>
</evidence>
<keyword evidence="2 4" id="KW-0548">Nucleotidyltransferase</keyword>
<evidence type="ECO:0000259" key="3">
    <source>
        <dbReference type="Pfam" id="PF00483"/>
    </source>
</evidence>
<keyword evidence="5" id="KW-1185">Reference proteome</keyword>